<dbReference type="PANTHER" id="PTHR44019">
    <property type="entry name" value="WD REPEAT-CONTAINING PROTEIN 55"/>
    <property type="match status" value="1"/>
</dbReference>
<dbReference type="Gene3D" id="2.130.10.10">
    <property type="entry name" value="YVTN repeat-like/Quinoprotein amine dehydrogenase"/>
    <property type="match status" value="3"/>
</dbReference>
<name>A0A5N8WTS9_9ACTN</name>
<protein>
    <submittedName>
        <fullName evidence="5">TIR domain-containing protein</fullName>
    </submittedName>
</protein>
<dbReference type="InterPro" id="IPR001680">
    <property type="entry name" value="WD40_rpt"/>
</dbReference>
<evidence type="ECO:0000313" key="6">
    <source>
        <dbReference type="Proteomes" id="UP000373149"/>
    </source>
</evidence>
<keyword evidence="6" id="KW-1185">Reference proteome</keyword>
<dbReference type="Proteomes" id="UP000373149">
    <property type="component" value="Unassembled WGS sequence"/>
</dbReference>
<dbReference type="SUPFAM" id="SSF52200">
    <property type="entry name" value="Toll/Interleukin receptor TIR domain"/>
    <property type="match status" value="1"/>
</dbReference>
<feature type="domain" description="TIR" evidence="4">
    <location>
        <begin position="262"/>
        <end position="400"/>
    </location>
</feature>
<dbReference type="SMART" id="SM00320">
    <property type="entry name" value="WD40"/>
    <property type="match status" value="4"/>
</dbReference>
<dbReference type="PROSITE" id="PS50104">
    <property type="entry name" value="TIR"/>
    <property type="match status" value="1"/>
</dbReference>
<evidence type="ECO:0000256" key="3">
    <source>
        <dbReference type="SAM" id="Phobius"/>
    </source>
</evidence>
<dbReference type="SMART" id="SM00255">
    <property type="entry name" value="TIR"/>
    <property type="match status" value="1"/>
</dbReference>
<evidence type="ECO:0000256" key="1">
    <source>
        <dbReference type="ARBA" id="ARBA00022574"/>
    </source>
</evidence>
<keyword evidence="3" id="KW-1133">Transmembrane helix</keyword>
<feature type="transmembrane region" description="Helical" evidence="3">
    <location>
        <begin position="40"/>
        <end position="60"/>
    </location>
</feature>
<keyword evidence="3" id="KW-0812">Transmembrane</keyword>
<dbReference type="InterPro" id="IPR035897">
    <property type="entry name" value="Toll_tir_struct_dom_sf"/>
</dbReference>
<gene>
    <name evidence="5" type="ORF">FPZ41_14120</name>
</gene>
<sequence length="1227" mass="132347">MRDRATLVRRLRSSEATVWLAACGAGWAVFLPLFGPWLALAGLLIPFAVFFPGHSFEALWRVRKDRITFAWSWRRLLRVQTLALPLALLAFCCGALVVTPSGNPVFWIVLVFLPVEVATLAVSGAVEIRAGGVPVGQENTTPGPRAVWPLVSLPIVVALLTAVASGVCAWVVRDRVRAVLAGTGLPVTDQVEGIVRWTDAQVVSSVFGPTYDRQWYWAFLVGAAGLLAAGCSLLLRNALLRAMAETDPFDRAPGAYGVPAESTSKVFLSYSRKDTDYARRLCARLEGRLGELWVDWQAITPSERWRESIAEGIRTSDALVVLLSRDALASTYCWEECRQAIEQRKRILPVVIDPELVRGSTSGLMRERGWGELTAYQNLSLVDPDEEQLAQGVEDIVAFVHQHHQWVAFHARLGVLAHQWWEGGRSDGLLLRADELSVAETWRRRTPDEEDFHAGLTEKQSRYLEESHGSVRRRTLRIRSALAAGTAAVVVLSGLVAAGQDGAEAQYRAALSRKLAAMADDVSGPDPERALQYALAARGQADTAEAQNAIAERLTNFNRVRTVVAPRGESVKKVLLSRRGDILLIERGQAAGGVEERGGTTEVWDVERARSRGVLSGSLLESGDQNARSLSADGRTVALTSDDATQVYLADTRTMRVKDSFSTVEAGVPTGLFQLSAGLSADGRRLFATAGFGDSNQTPNVLWDVRSHRIVEKSNCVGMTMSPSGRRAVCDGRLMELTDSDAVQDKALQDIDRGNSNFVGFTEDDGVLVNVAREARVYEQGTAHPWVPAPGMAAAGSTREGNGPMLGGRYAVLTKAGENRFELWDLLDHRRMGSASTVEKAMDMRRGDGPPKFEPAERVSEVETADGSLVATAAVDESVVLWEKGGAGRISERLPVPAKEGLYAVSQDARTVASSSGRTVSLWDTGTGERTGNFRLSENGGMPAFSPDGSLLAVAVGLREGRMNVEVFRVRDGRRVSRFEAGNDERHHIPSLMFSPDSKKLYAALTGQFRVVVWDVADSGGKPRTVAETDGFADHAALSPDGTTLAATGRSGGVGLWDTASGTRLRLIREAANAAFSPDGKTLATTTVAGNLAGRSVSLWNVENGEKVGSDLVPDSGAFRAQFSPDGRRLVIVGSPGGGLVSRPQVTLWDISSRRQVGPEVAAVDADAALGFTPDGDRLVTAGSYGTSIAEVTADGWVSSLCGMVTRRLSAQEWQDVAPGERYRWPC</sequence>
<keyword evidence="1" id="KW-0853">WD repeat</keyword>
<proteinExistence type="predicted"/>
<dbReference type="InterPro" id="IPR015943">
    <property type="entry name" value="WD40/YVTN_repeat-like_dom_sf"/>
</dbReference>
<feature type="transmembrane region" description="Helical" evidence="3">
    <location>
        <begin position="81"/>
        <end position="99"/>
    </location>
</feature>
<dbReference type="SUPFAM" id="SSF82171">
    <property type="entry name" value="DPP6 N-terminal domain-like"/>
    <property type="match status" value="1"/>
</dbReference>
<organism evidence="5 6">
    <name type="scientific">Streptomyces acidicola</name>
    <dbReference type="NCBI Taxonomy" id="2596892"/>
    <lineage>
        <taxon>Bacteria</taxon>
        <taxon>Bacillati</taxon>
        <taxon>Actinomycetota</taxon>
        <taxon>Actinomycetes</taxon>
        <taxon>Kitasatosporales</taxon>
        <taxon>Streptomycetaceae</taxon>
        <taxon>Streptomyces</taxon>
    </lineage>
</organism>
<dbReference type="GO" id="GO:0007165">
    <property type="term" value="P:signal transduction"/>
    <property type="evidence" value="ECO:0007669"/>
    <property type="project" value="InterPro"/>
</dbReference>
<evidence type="ECO:0000313" key="5">
    <source>
        <dbReference type="EMBL" id="MPY49635.1"/>
    </source>
</evidence>
<dbReference type="InterPro" id="IPR000157">
    <property type="entry name" value="TIR_dom"/>
</dbReference>
<dbReference type="Gene3D" id="3.40.50.10140">
    <property type="entry name" value="Toll/interleukin-1 receptor homology (TIR) domain"/>
    <property type="match status" value="1"/>
</dbReference>
<accession>A0A5N8WTS9</accession>
<dbReference type="SUPFAM" id="SSF50969">
    <property type="entry name" value="YVTN repeat-like/Quinoprotein amine dehydrogenase"/>
    <property type="match status" value="1"/>
</dbReference>
<evidence type="ECO:0000259" key="4">
    <source>
        <dbReference type="PROSITE" id="PS50104"/>
    </source>
</evidence>
<dbReference type="InterPro" id="IPR050505">
    <property type="entry name" value="WDR55/POC1"/>
</dbReference>
<dbReference type="AlphaFoldDB" id="A0A5N8WTS9"/>
<feature type="transmembrane region" description="Helical" evidence="3">
    <location>
        <begin position="105"/>
        <end position="126"/>
    </location>
</feature>
<comment type="caution">
    <text evidence="5">The sequence shown here is derived from an EMBL/GenBank/DDBJ whole genome shotgun (WGS) entry which is preliminary data.</text>
</comment>
<evidence type="ECO:0000256" key="2">
    <source>
        <dbReference type="ARBA" id="ARBA00022737"/>
    </source>
</evidence>
<dbReference type="InterPro" id="IPR011044">
    <property type="entry name" value="Quino_amine_DH_bsu"/>
</dbReference>
<dbReference type="Pfam" id="PF13676">
    <property type="entry name" value="TIR_2"/>
    <property type="match status" value="1"/>
</dbReference>
<feature type="transmembrane region" description="Helical" evidence="3">
    <location>
        <begin position="215"/>
        <end position="235"/>
    </location>
</feature>
<feature type="transmembrane region" description="Helical" evidence="3">
    <location>
        <begin position="147"/>
        <end position="172"/>
    </location>
</feature>
<dbReference type="EMBL" id="VMNX01000041">
    <property type="protein sequence ID" value="MPY49635.1"/>
    <property type="molecule type" value="Genomic_DNA"/>
</dbReference>
<keyword evidence="2" id="KW-0677">Repeat</keyword>
<keyword evidence="3" id="KW-0472">Membrane</keyword>
<reference evidence="5 6" key="1">
    <citation type="submission" date="2019-09" db="EMBL/GenBank/DDBJ databases">
        <authorList>
            <person name="Duangmal K."/>
            <person name="Teo W.F.A."/>
            <person name="Lipun K."/>
        </authorList>
    </citation>
    <scope>NUCLEOTIDE SEQUENCE [LARGE SCALE GENOMIC DNA]</scope>
    <source>
        <strain evidence="5 6">K1PN6</strain>
    </source>
</reference>
<dbReference type="PANTHER" id="PTHR44019:SF8">
    <property type="entry name" value="POC1 CENTRIOLAR PROTEIN HOMOLOG"/>
    <property type="match status" value="1"/>
</dbReference>